<feature type="domain" description="KRAB-related" evidence="8">
    <location>
        <begin position="4"/>
        <end position="67"/>
    </location>
</feature>
<dbReference type="Gene3D" id="2.170.270.10">
    <property type="entry name" value="SET domain"/>
    <property type="match status" value="1"/>
</dbReference>
<sequence>MPLPATDDYSAVQAYFTAKEWAEISDYEKLRLKNIKENYEMMIEVGLKVSPPDFMRPRRGRKKQLVEESDSEDEEWKPKRAKKKSRGSFSAPFRAPAVKSNKPVITKKQPEPKPHTVTSGTVYDDDGNPLNDAHHIGGERIIDLLEWKDYADSTQPQTNPIASSGDQGNQSGDPNTRSDDQKTEQTLAEVATGGDHSPKQSRSFCMKVGGKAKSLSDRRKEKPQSSPRQSRYPRRAVSRKSYKEDDVPDDDHYIYCEDCHEVFEGECSKHPLTIIKDNPIAKGSKDRARKTLPDGLVVKQSSIPGAGQGIFATKFIPKGYRFGPYDGDIVDLETGYDSGYAWEICTEGKPHHYVDSNSEQTGNWMRYINCARNEGEQNLVAFQYLGQIYYRTFKPICPGRELLVYYGEQYAKDLGITSQLNKLNIETGT</sequence>
<keyword evidence="10" id="KW-1185">Reference proteome</keyword>
<evidence type="ECO:0000313" key="10">
    <source>
        <dbReference type="Proteomes" id="UP000007110"/>
    </source>
</evidence>
<keyword evidence="3" id="KW-0808">Transferase</keyword>
<feature type="compositionally biased region" description="Basic and acidic residues" evidence="6">
    <location>
        <begin position="214"/>
        <end position="223"/>
    </location>
</feature>
<dbReference type="PANTHER" id="PTHR14112:SF1">
    <property type="entry name" value="KRAB-RELATED DOMAIN-CONTAINING PROTEIN"/>
    <property type="match status" value="1"/>
</dbReference>
<dbReference type="RefSeq" id="XP_030849723.1">
    <property type="nucleotide sequence ID" value="XM_030993863.1"/>
</dbReference>
<dbReference type="SMART" id="SM00317">
    <property type="entry name" value="SET"/>
    <property type="match status" value="1"/>
</dbReference>
<evidence type="ECO:0000259" key="7">
    <source>
        <dbReference type="PROSITE" id="PS50280"/>
    </source>
</evidence>
<proteinExistence type="predicted"/>
<dbReference type="EnsemblMetazoa" id="XM_030993863">
    <property type="protein sequence ID" value="XP_030849723"/>
    <property type="gene ID" value="LOC105444724"/>
</dbReference>
<dbReference type="GO" id="GO:0032259">
    <property type="term" value="P:methylation"/>
    <property type="evidence" value="ECO:0007669"/>
    <property type="project" value="UniProtKB-KW"/>
</dbReference>
<feature type="compositionally biased region" description="Basic residues" evidence="6">
    <location>
        <begin position="231"/>
        <end position="240"/>
    </location>
</feature>
<evidence type="ECO:0000256" key="4">
    <source>
        <dbReference type="ARBA" id="ARBA00022691"/>
    </source>
</evidence>
<reference evidence="9" key="2">
    <citation type="submission" date="2021-01" db="UniProtKB">
        <authorList>
            <consortium name="EnsemblMetazoa"/>
        </authorList>
    </citation>
    <scope>IDENTIFICATION</scope>
</reference>
<dbReference type="Pfam" id="PF21549">
    <property type="entry name" value="PRDM2_PR"/>
    <property type="match status" value="1"/>
</dbReference>
<dbReference type="KEGG" id="spu:105444724"/>
<dbReference type="Proteomes" id="UP000007110">
    <property type="component" value="Unassembled WGS sequence"/>
</dbReference>
<dbReference type="GO" id="GO:0042054">
    <property type="term" value="F:histone methyltransferase activity"/>
    <property type="evidence" value="ECO:0007669"/>
    <property type="project" value="InterPro"/>
</dbReference>
<keyword evidence="4" id="KW-0949">S-adenosyl-L-methionine</keyword>
<evidence type="ECO:0000256" key="2">
    <source>
        <dbReference type="ARBA" id="ARBA00022603"/>
    </source>
</evidence>
<dbReference type="OrthoDB" id="9439903at2759"/>
<dbReference type="InParanoid" id="A0A7M7PCL9"/>
<reference evidence="10" key="1">
    <citation type="submission" date="2015-02" db="EMBL/GenBank/DDBJ databases">
        <title>Genome sequencing for Strongylocentrotus purpuratus.</title>
        <authorList>
            <person name="Murali S."/>
            <person name="Liu Y."/>
            <person name="Vee V."/>
            <person name="English A."/>
            <person name="Wang M."/>
            <person name="Skinner E."/>
            <person name="Han Y."/>
            <person name="Muzny D.M."/>
            <person name="Worley K.C."/>
            <person name="Gibbs R.A."/>
        </authorList>
    </citation>
    <scope>NUCLEOTIDE SEQUENCE</scope>
</reference>
<evidence type="ECO:0000259" key="8">
    <source>
        <dbReference type="PROSITE" id="PS50806"/>
    </source>
</evidence>
<dbReference type="OMA" id="CPIHRVE"/>
<evidence type="ECO:0000256" key="1">
    <source>
        <dbReference type="ARBA" id="ARBA00004123"/>
    </source>
</evidence>
<evidence type="ECO:0000256" key="6">
    <source>
        <dbReference type="SAM" id="MobiDB-lite"/>
    </source>
</evidence>
<dbReference type="PROSITE" id="PS50280">
    <property type="entry name" value="SET"/>
    <property type="match status" value="1"/>
</dbReference>
<protein>
    <submittedName>
        <fullName evidence="9">Uncharacterized protein</fullName>
    </submittedName>
</protein>
<dbReference type="FunFam" id="2.170.270.10:FF:000105">
    <property type="entry name" value="Uncharacterized protein"/>
    <property type="match status" value="1"/>
</dbReference>
<comment type="subcellular location">
    <subcellularLocation>
        <location evidence="1">Nucleus</location>
    </subcellularLocation>
</comment>
<dbReference type="InterPro" id="IPR003655">
    <property type="entry name" value="aKRAB"/>
</dbReference>
<name>A0A7M7PCL9_STRPU</name>
<evidence type="ECO:0000256" key="5">
    <source>
        <dbReference type="ARBA" id="ARBA00023242"/>
    </source>
</evidence>
<accession>A0A7M7PCL9</accession>
<dbReference type="CDD" id="cd19193">
    <property type="entry name" value="PR-SET_PRDM7_9"/>
    <property type="match status" value="1"/>
</dbReference>
<dbReference type="SUPFAM" id="SSF82199">
    <property type="entry name" value="SET domain"/>
    <property type="match status" value="1"/>
</dbReference>
<organism evidence="9 10">
    <name type="scientific">Strongylocentrotus purpuratus</name>
    <name type="common">Purple sea urchin</name>
    <dbReference type="NCBI Taxonomy" id="7668"/>
    <lineage>
        <taxon>Eukaryota</taxon>
        <taxon>Metazoa</taxon>
        <taxon>Echinodermata</taxon>
        <taxon>Eleutherozoa</taxon>
        <taxon>Echinozoa</taxon>
        <taxon>Echinoidea</taxon>
        <taxon>Euechinoidea</taxon>
        <taxon>Echinacea</taxon>
        <taxon>Camarodonta</taxon>
        <taxon>Echinidea</taxon>
        <taxon>Strongylocentrotidae</taxon>
        <taxon>Strongylocentrotus</taxon>
    </lineage>
</organism>
<dbReference type="AlphaFoldDB" id="A0A7M7PCL9"/>
<dbReference type="InterPro" id="IPR046341">
    <property type="entry name" value="SET_dom_sf"/>
</dbReference>
<keyword evidence="2" id="KW-0489">Methyltransferase</keyword>
<evidence type="ECO:0000313" key="9">
    <source>
        <dbReference type="EnsemblMetazoa" id="XP_030849723"/>
    </source>
</evidence>
<keyword evidence="5" id="KW-0539">Nucleus</keyword>
<feature type="compositionally biased region" description="Polar residues" evidence="6">
    <location>
        <begin position="152"/>
        <end position="175"/>
    </location>
</feature>
<dbReference type="PROSITE" id="PS50806">
    <property type="entry name" value="KRAB_RELATED"/>
    <property type="match status" value="1"/>
</dbReference>
<dbReference type="GeneID" id="105444724"/>
<dbReference type="PANTHER" id="PTHR14112">
    <property type="entry name" value="SYNOVIAL SARCOMA, X MEMBER"/>
    <property type="match status" value="1"/>
</dbReference>
<feature type="domain" description="SET" evidence="7">
    <location>
        <begin position="294"/>
        <end position="407"/>
    </location>
</feature>
<dbReference type="GO" id="GO:0006355">
    <property type="term" value="P:regulation of DNA-templated transcription"/>
    <property type="evidence" value="ECO:0007669"/>
    <property type="project" value="InterPro"/>
</dbReference>
<dbReference type="GO" id="GO:0005634">
    <property type="term" value="C:nucleus"/>
    <property type="evidence" value="ECO:0007669"/>
    <property type="project" value="UniProtKB-SubCell"/>
</dbReference>
<dbReference type="InterPro" id="IPR044417">
    <property type="entry name" value="PRDM7_9_PR-SET"/>
</dbReference>
<feature type="region of interest" description="Disordered" evidence="6">
    <location>
        <begin position="148"/>
        <end position="245"/>
    </location>
</feature>
<evidence type="ECO:0000256" key="3">
    <source>
        <dbReference type="ARBA" id="ARBA00022679"/>
    </source>
</evidence>
<dbReference type="InterPro" id="IPR001214">
    <property type="entry name" value="SET_dom"/>
</dbReference>
<feature type="region of interest" description="Disordered" evidence="6">
    <location>
        <begin position="50"/>
        <end position="135"/>
    </location>
</feature>